<comment type="caution">
    <text evidence="1">The sequence shown here is derived from an EMBL/GenBank/DDBJ whole genome shotgun (WGS) entry which is preliminary data.</text>
</comment>
<proteinExistence type="predicted"/>
<sequence length="647" mass="71075">MVHAVLEPPVRTNAPRSSPTINGDHRAIPVSSTSHPDNPVPEEPRGVRSLSVTDMTFNGFAAASQDTESSSDSQSPSTPATDLQSDTETLARKQSVGDNDSGRERRASTVLISQNSEDMRRLLENVGIGGTQKVQPLCCGGGCCRSQPLRRTSEPVSGSNFITAPDNKAYRDLKLNVDYLTMDSELTNVVELPEKTVSFSAIPASAVDMQLGPADHPPPFVQPHPPYNVYRAPVHHARELTKPGAEKRTYHFDIDVTDYPAESGMVDFVVGGAIGVCPRNKDEEVDDIFNQLGVPKSIRDKKVSVRTTKGRWPTIWGDDKPRELITTRRELLNWCADIQSYAPTKGLFRLLAEYASDINEKQILMFLSSAQGQGAFCDLRTASHVSVSQLLHAFPSSHPPLDHLLSVLNTLMPRFYSLSQDPLLSCTKGAQPRRLVEVAVSVAESDDWKGGMRTGVGSGYLERLAQQVVQAEKRGIDPRTLDLHVPMFRGLMANPLAKRFASDGPMLLIGAGVGIAPFRGFVQRRLQSANCANKVWVLQGVRDSLLDELYRGEWGVDEDKVRTVVQSRRGESMYVQEEVRHQADLVWFVINALDGRVFVCGSGKGMGEGVEAALVDVAMAKGNLNVEEAQQFWANKKEAGQYIAETW</sequence>
<evidence type="ECO:0000313" key="1">
    <source>
        <dbReference type="EMBL" id="KAK1144229.1"/>
    </source>
</evidence>
<dbReference type="EMBL" id="JAOPJF010000032">
    <property type="protein sequence ID" value="KAK1144229.1"/>
    <property type="molecule type" value="Genomic_DNA"/>
</dbReference>
<organism evidence="1 2">
    <name type="scientific">Aspergillus melleus</name>
    <dbReference type="NCBI Taxonomy" id="138277"/>
    <lineage>
        <taxon>Eukaryota</taxon>
        <taxon>Fungi</taxon>
        <taxon>Dikarya</taxon>
        <taxon>Ascomycota</taxon>
        <taxon>Pezizomycotina</taxon>
        <taxon>Eurotiomycetes</taxon>
        <taxon>Eurotiomycetidae</taxon>
        <taxon>Eurotiales</taxon>
        <taxon>Aspergillaceae</taxon>
        <taxon>Aspergillus</taxon>
        <taxon>Aspergillus subgen. Circumdati</taxon>
    </lineage>
</organism>
<reference evidence="1 2" key="1">
    <citation type="journal article" date="2023" name="ACS Omega">
        <title>Identification of the Neoaspergillic Acid Biosynthesis Gene Cluster by Establishing an In Vitro CRISPR-Ribonucleoprotein Genetic System in Aspergillus melleus.</title>
        <authorList>
            <person name="Yuan B."/>
            <person name="Grau M.F."/>
            <person name="Murata R.M."/>
            <person name="Torok T."/>
            <person name="Venkateswaran K."/>
            <person name="Stajich J.E."/>
            <person name="Wang C.C.C."/>
        </authorList>
    </citation>
    <scope>NUCLEOTIDE SEQUENCE [LARGE SCALE GENOMIC DNA]</scope>
    <source>
        <strain evidence="1 2">IMV 1140</strain>
    </source>
</reference>
<protein>
    <submittedName>
        <fullName evidence="1">Uncharacterized protein</fullName>
    </submittedName>
</protein>
<accession>A0ACC3B286</accession>
<name>A0ACC3B286_9EURO</name>
<gene>
    <name evidence="1" type="ORF">N8T08_005642</name>
</gene>
<evidence type="ECO:0000313" key="2">
    <source>
        <dbReference type="Proteomes" id="UP001177260"/>
    </source>
</evidence>
<dbReference type="Proteomes" id="UP001177260">
    <property type="component" value="Unassembled WGS sequence"/>
</dbReference>
<keyword evidence="2" id="KW-1185">Reference proteome</keyword>